<proteinExistence type="predicted"/>
<dbReference type="EMBL" id="CP060789">
    <property type="protein sequence ID" value="QNP55386.1"/>
    <property type="molecule type" value="Genomic_DNA"/>
</dbReference>
<sequence>MDVYSQGEQRAHGTGFVGIEAESDDQIDALEVYEALINPREAGNQSGGSGGPGMMPPMMGMGMGGAGGGAAGAQAAGLSQGMAGNMTGAAARMVTPVVPGALPSAQAGAASAGVGAAGLGGGIGGGGGGLGSGPIAAGALADGPADALGEGPADDPAATDPAGGEQTDPGQPPAGGVGPSPRSDIIQVDPVEVERVAREWADLSAQMSDVGSYVSELQAGPEDFGLMPQPANAYGDMTSGFTQLAASAAKEFEEISAALAHGAKSYRDQESAATQQVGKVQ</sequence>
<accession>A0A7H0H4C0</accession>
<protein>
    <submittedName>
        <fullName evidence="2">Uncharacterized protein</fullName>
    </submittedName>
</protein>
<evidence type="ECO:0000313" key="2">
    <source>
        <dbReference type="EMBL" id="QNP55386.1"/>
    </source>
</evidence>
<evidence type="ECO:0000313" key="3">
    <source>
        <dbReference type="Proteomes" id="UP000516117"/>
    </source>
</evidence>
<dbReference type="KEGG" id="tdf:H9L22_14400"/>
<feature type="region of interest" description="Disordered" evidence="1">
    <location>
        <begin position="38"/>
        <end position="59"/>
    </location>
</feature>
<gene>
    <name evidence="2" type="ORF">H9L22_14400</name>
</gene>
<evidence type="ECO:0000256" key="1">
    <source>
        <dbReference type="SAM" id="MobiDB-lite"/>
    </source>
</evidence>
<keyword evidence="3" id="KW-1185">Reference proteome</keyword>
<organism evidence="2 3">
    <name type="scientific">Tessaracoccus defluvii</name>
    <dbReference type="NCBI Taxonomy" id="1285901"/>
    <lineage>
        <taxon>Bacteria</taxon>
        <taxon>Bacillati</taxon>
        <taxon>Actinomycetota</taxon>
        <taxon>Actinomycetes</taxon>
        <taxon>Propionibacteriales</taxon>
        <taxon>Propionibacteriaceae</taxon>
        <taxon>Tessaracoccus</taxon>
    </lineage>
</organism>
<dbReference type="Proteomes" id="UP000516117">
    <property type="component" value="Chromosome"/>
</dbReference>
<feature type="compositionally biased region" description="Low complexity" evidence="1">
    <location>
        <begin position="141"/>
        <end position="164"/>
    </location>
</feature>
<reference evidence="2 3" key="1">
    <citation type="submission" date="2020-08" db="EMBL/GenBank/DDBJ databases">
        <title>Genome sequence of Tessaracoccus defluvii JCM 17540T.</title>
        <authorList>
            <person name="Hyun D.-W."/>
            <person name="Bae J.-W."/>
        </authorList>
    </citation>
    <scope>NUCLEOTIDE SEQUENCE [LARGE SCALE GENOMIC DNA]</scope>
    <source>
        <strain evidence="2 3">JCM 17540</strain>
    </source>
</reference>
<feature type="region of interest" description="Disordered" evidence="1">
    <location>
        <begin position="141"/>
        <end position="184"/>
    </location>
</feature>
<name>A0A7H0H4C0_9ACTN</name>
<dbReference type="RefSeq" id="WP_187720518.1">
    <property type="nucleotide sequence ID" value="NZ_BAABBL010000011.1"/>
</dbReference>
<dbReference type="AlphaFoldDB" id="A0A7H0H4C0"/>